<evidence type="ECO:0000256" key="1">
    <source>
        <dbReference type="ARBA" id="ARBA00005194"/>
    </source>
</evidence>
<dbReference type="EMBL" id="BSNG01000001">
    <property type="protein sequence ID" value="GLQ09041.1"/>
    <property type="molecule type" value="Genomic_DNA"/>
</dbReference>
<evidence type="ECO:0000256" key="5">
    <source>
        <dbReference type="ARBA" id="ARBA00022516"/>
    </source>
</evidence>
<evidence type="ECO:0000313" key="14">
    <source>
        <dbReference type="EMBL" id="GLQ09041.1"/>
    </source>
</evidence>
<comment type="catalytic activity">
    <reaction evidence="11">
        <text>(9Z)-hexadecenoyl-[ACP] + malonyl-[ACP] + H(+) = 3-oxo-(11Z)-octadecenoyl-[ACP] + holo-[ACP] + CO2</text>
        <dbReference type="Rhea" id="RHEA:55040"/>
        <dbReference type="Rhea" id="RHEA-COMP:9623"/>
        <dbReference type="Rhea" id="RHEA-COMP:9685"/>
        <dbReference type="Rhea" id="RHEA-COMP:10800"/>
        <dbReference type="Rhea" id="RHEA-COMP:14074"/>
        <dbReference type="ChEBI" id="CHEBI:15378"/>
        <dbReference type="ChEBI" id="CHEBI:16526"/>
        <dbReference type="ChEBI" id="CHEBI:64479"/>
        <dbReference type="ChEBI" id="CHEBI:78449"/>
        <dbReference type="ChEBI" id="CHEBI:83989"/>
        <dbReference type="ChEBI" id="CHEBI:138538"/>
        <dbReference type="EC" id="2.3.1.179"/>
    </reaction>
</comment>
<dbReference type="Pfam" id="PF02801">
    <property type="entry name" value="Ketoacyl-synt_C"/>
    <property type="match status" value="1"/>
</dbReference>
<comment type="catalytic activity">
    <reaction evidence="11">
        <text>a fatty acyl-[ACP] + malonyl-[ACP] + H(+) = a 3-oxoacyl-[ACP] + holo-[ACP] + CO2</text>
        <dbReference type="Rhea" id="RHEA:22836"/>
        <dbReference type="Rhea" id="RHEA-COMP:9623"/>
        <dbReference type="Rhea" id="RHEA-COMP:9685"/>
        <dbReference type="Rhea" id="RHEA-COMP:9916"/>
        <dbReference type="Rhea" id="RHEA-COMP:14125"/>
        <dbReference type="ChEBI" id="CHEBI:15378"/>
        <dbReference type="ChEBI" id="CHEBI:16526"/>
        <dbReference type="ChEBI" id="CHEBI:64479"/>
        <dbReference type="ChEBI" id="CHEBI:78449"/>
        <dbReference type="ChEBI" id="CHEBI:78776"/>
        <dbReference type="ChEBI" id="CHEBI:138651"/>
    </reaction>
</comment>
<evidence type="ECO:0000256" key="2">
    <source>
        <dbReference type="ARBA" id="ARBA00008467"/>
    </source>
</evidence>
<evidence type="ECO:0000256" key="3">
    <source>
        <dbReference type="ARBA" id="ARBA00012356"/>
    </source>
</evidence>
<keyword evidence="5 11" id="KW-0444">Lipid biosynthesis</keyword>
<feature type="domain" description="Ketosynthase family 3 (KS3)" evidence="13">
    <location>
        <begin position="7"/>
        <end position="425"/>
    </location>
</feature>
<dbReference type="PROSITE" id="PS52004">
    <property type="entry name" value="KS3_2"/>
    <property type="match status" value="1"/>
</dbReference>
<evidence type="ECO:0000256" key="4">
    <source>
        <dbReference type="ARBA" id="ARBA00014657"/>
    </source>
</evidence>
<accession>A0ABQ5UES3</accession>
<dbReference type="Proteomes" id="UP001161406">
    <property type="component" value="Unassembled WGS sequence"/>
</dbReference>
<keyword evidence="7" id="KW-0276">Fatty acid metabolism</keyword>
<dbReference type="PROSITE" id="PS00606">
    <property type="entry name" value="KS3_1"/>
    <property type="match status" value="1"/>
</dbReference>
<dbReference type="PANTHER" id="PTHR11712">
    <property type="entry name" value="POLYKETIDE SYNTHASE-RELATED"/>
    <property type="match status" value="1"/>
</dbReference>
<name>A0ABQ5UES3_9HYPH</name>
<dbReference type="InterPro" id="IPR014031">
    <property type="entry name" value="Ketoacyl_synth_C"/>
</dbReference>
<dbReference type="RefSeq" id="WP_284388480.1">
    <property type="nucleotide sequence ID" value="NZ_BSNG01000001.1"/>
</dbReference>
<gene>
    <name evidence="14" type="primary">fabF</name>
    <name evidence="14" type="ORF">GCM10007913_09730</name>
</gene>
<dbReference type="InterPro" id="IPR000794">
    <property type="entry name" value="Beta-ketoacyl_synthase"/>
</dbReference>
<evidence type="ECO:0000259" key="13">
    <source>
        <dbReference type="PROSITE" id="PS52004"/>
    </source>
</evidence>
<evidence type="ECO:0000313" key="15">
    <source>
        <dbReference type="Proteomes" id="UP001161406"/>
    </source>
</evidence>
<dbReference type="InterPro" id="IPR020841">
    <property type="entry name" value="PKS_Beta-ketoAc_synthase_dom"/>
</dbReference>
<organism evidence="14 15">
    <name type="scientific">Devosia yakushimensis</name>
    <dbReference type="NCBI Taxonomy" id="470028"/>
    <lineage>
        <taxon>Bacteria</taxon>
        <taxon>Pseudomonadati</taxon>
        <taxon>Pseudomonadota</taxon>
        <taxon>Alphaproteobacteria</taxon>
        <taxon>Hyphomicrobiales</taxon>
        <taxon>Devosiaceae</taxon>
        <taxon>Devosia</taxon>
    </lineage>
</organism>
<dbReference type="InterPro" id="IPR017568">
    <property type="entry name" value="3-oxoacyl-ACP_synth-2"/>
</dbReference>
<dbReference type="NCBIfam" id="TIGR03150">
    <property type="entry name" value="fabF"/>
    <property type="match status" value="1"/>
</dbReference>
<comment type="function">
    <text evidence="11">Involved in the type II fatty acid elongation cycle. Catalyzes the elongation of a wide range of acyl-ACP by the addition of two carbons from malonyl-ACP to an acyl acceptor. Can efficiently catalyze the conversion of palmitoleoyl-ACP (cis-hexadec-9-enoyl-ACP) to cis-vaccenoyl-ACP (cis-octadec-11-enoyl-ACP), an essential step in the thermal regulation of fatty acid composition.</text>
</comment>
<dbReference type="SMART" id="SM00825">
    <property type="entry name" value="PKS_KS"/>
    <property type="match status" value="1"/>
</dbReference>
<dbReference type="InterPro" id="IPR014030">
    <property type="entry name" value="Ketoacyl_synth_N"/>
</dbReference>
<reference evidence="14" key="2">
    <citation type="submission" date="2023-01" db="EMBL/GenBank/DDBJ databases">
        <title>Draft genome sequence of Devosia yakushimensis strain NBRC 103855.</title>
        <authorList>
            <person name="Sun Q."/>
            <person name="Mori K."/>
        </authorList>
    </citation>
    <scope>NUCLEOTIDE SEQUENCE</scope>
    <source>
        <strain evidence="14">NBRC 103855</strain>
    </source>
</reference>
<reference evidence="14" key="1">
    <citation type="journal article" date="2014" name="Int. J. Syst. Evol. Microbiol.">
        <title>Complete genome of a new Firmicutes species belonging to the dominant human colonic microbiota ('Ruminococcus bicirculans') reveals two chromosomes and a selective capacity to utilize plant glucans.</title>
        <authorList>
            <consortium name="NISC Comparative Sequencing Program"/>
            <person name="Wegmann U."/>
            <person name="Louis P."/>
            <person name="Goesmann A."/>
            <person name="Henrissat B."/>
            <person name="Duncan S.H."/>
            <person name="Flint H.J."/>
        </authorList>
    </citation>
    <scope>NUCLEOTIDE SEQUENCE</scope>
    <source>
        <strain evidence="14">NBRC 103855</strain>
    </source>
</reference>
<dbReference type="EC" id="2.3.1.179" evidence="3 11"/>
<keyword evidence="8" id="KW-0443">Lipid metabolism</keyword>
<evidence type="ECO:0000256" key="9">
    <source>
        <dbReference type="ARBA" id="ARBA00023160"/>
    </source>
</evidence>
<dbReference type="PIRSF" id="PIRSF000447">
    <property type="entry name" value="KAS_II"/>
    <property type="match status" value="1"/>
</dbReference>
<keyword evidence="10 11" id="KW-0012">Acyltransferase</keyword>
<evidence type="ECO:0000256" key="10">
    <source>
        <dbReference type="ARBA" id="ARBA00023315"/>
    </source>
</evidence>
<dbReference type="SUPFAM" id="SSF53901">
    <property type="entry name" value="Thiolase-like"/>
    <property type="match status" value="2"/>
</dbReference>
<comment type="similarity">
    <text evidence="2 11 12">Belongs to the thiolase-like superfamily. Beta-ketoacyl-ACP synthases family.</text>
</comment>
<keyword evidence="6 11" id="KW-0808">Transferase</keyword>
<evidence type="ECO:0000256" key="12">
    <source>
        <dbReference type="RuleBase" id="RU003694"/>
    </source>
</evidence>
<keyword evidence="9 11" id="KW-0275">Fatty acid biosynthesis</keyword>
<dbReference type="InterPro" id="IPR016039">
    <property type="entry name" value="Thiolase-like"/>
</dbReference>
<keyword evidence="15" id="KW-1185">Reference proteome</keyword>
<dbReference type="InterPro" id="IPR018201">
    <property type="entry name" value="Ketoacyl_synth_AS"/>
</dbReference>
<dbReference type="NCBIfam" id="NF005589">
    <property type="entry name" value="PRK07314.1"/>
    <property type="match status" value="1"/>
</dbReference>
<sequence length="426" mass="43346">MLKPDPADPIVVTGMGAVSPMGVGVNTLWTRLLAGESGIVRNDRFDTTGFTSGIAGLVPSKADVPHGFDPADFIDGKEIKKMDLFIQYGIGAATEALNQAGWHPTSPEDQAATATIIGSGVGGSPVMARAVEIIQEKGPRRLSPFTVPSFLANLAAGWISILHGFRGPIGAPVTACAASAQAIGDGMRLIMTGEAEVAVVGGAEGSVDPISIGGFGASRALSSSYNDEPHLASRPFDKGHDGFVLSEGAAVLVIEKLSHAKARGATPLAILAGYGTSADAYHLTAGSPDGAGAQVAMRNSLEMAGIDQGQIGYVNAHATSTQVGDNAEIAGITAVFPGRGKDLAVSATKSATGHMLGAAGAIEAIISVQALRTGILPPTINLDDPEEVADIFDLVPKVAKPKAIDYALSNSFGFGGVNASLVFGRI</sequence>
<evidence type="ECO:0000256" key="7">
    <source>
        <dbReference type="ARBA" id="ARBA00022832"/>
    </source>
</evidence>
<protein>
    <recommendedName>
        <fullName evidence="4 11">3-oxoacyl-[acyl-carrier-protein] synthase 2</fullName>
        <ecNumber evidence="3 11">2.3.1.179</ecNumber>
    </recommendedName>
</protein>
<evidence type="ECO:0000256" key="8">
    <source>
        <dbReference type="ARBA" id="ARBA00023098"/>
    </source>
</evidence>
<dbReference type="Pfam" id="PF00109">
    <property type="entry name" value="ketoacyl-synt"/>
    <property type="match status" value="1"/>
</dbReference>
<comment type="pathway">
    <text evidence="1 11">Lipid metabolism; fatty acid biosynthesis.</text>
</comment>
<evidence type="ECO:0000256" key="6">
    <source>
        <dbReference type="ARBA" id="ARBA00022679"/>
    </source>
</evidence>
<proteinExistence type="inferred from homology"/>
<dbReference type="NCBIfam" id="NF004970">
    <property type="entry name" value="PRK06333.1"/>
    <property type="match status" value="1"/>
</dbReference>
<dbReference type="PANTHER" id="PTHR11712:SF321">
    <property type="entry name" value="3-OXOACYL-[ACYL-CARRIER-PROTEIN] SYNTHASE 2"/>
    <property type="match status" value="1"/>
</dbReference>
<dbReference type="CDD" id="cd00834">
    <property type="entry name" value="KAS_I_II"/>
    <property type="match status" value="1"/>
</dbReference>
<comment type="caution">
    <text evidence="14">The sequence shown here is derived from an EMBL/GenBank/DDBJ whole genome shotgun (WGS) entry which is preliminary data.</text>
</comment>
<dbReference type="Gene3D" id="3.40.47.10">
    <property type="match status" value="1"/>
</dbReference>
<evidence type="ECO:0000256" key="11">
    <source>
        <dbReference type="PIRNR" id="PIRNR000447"/>
    </source>
</evidence>